<protein>
    <recommendedName>
        <fullName evidence="7">Ni/Fe hydrogenase subunit alpha</fullName>
    </recommendedName>
</protein>
<proteinExistence type="inferred from homology"/>
<dbReference type="SUPFAM" id="SSF56762">
    <property type="entry name" value="HydB/Nqo4-like"/>
    <property type="match status" value="1"/>
</dbReference>
<dbReference type="InterPro" id="IPR029014">
    <property type="entry name" value="NiFe-Hase_large"/>
</dbReference>
<keyword evidence="4" id="KW-0479">Metal-binding</keyword>
<evidence type="ECO:0000256" key="1">
    <source>
        <dbReference type="ARBA" id="ARBA00001967"/>
    </source>
</evidence>
<dbReference type="GO" id="GO:0008901">
    <property type="term" value="F:ferredoxin hydrogenase activity"/>
    <property type="evidence" value="ECO:0007669"/>
    <property type="project" value="InterPro"/>
</dbReference>
<reference evidence="6" key="1">
    <citation type="journal article" date="2014" name="Front. Microbiol.">
        <title>High frequency of phylogenetically diverse reductive dehalogenase-homologous genes in deep subseafloor sedimentary metagenomes.</title>
        <authorList>
            <person name="Kawai M."/>
            <person name="Futagami T."/>
            <person name="Toyoda A."/>
            <person name="Takaki Y."/>
            <person name="Nishi S."/>
            <person name="Hori S."/>
            <person name="Arai W."/>
            <person name="Tsubouchi T."/>
            <person name="Morono Y."/>
            <person name="Uchiyama I."/>
            <person name="Ito T."/>
            <person name="Fujiyama A."/>
            <person name="Inagaki F."/>
            <person name="Takami H."/>
        </authorList>
    </citation>
    <scope>NUCLEOTIDE SEQUENCE</scope>
    <source>
        <strain evidence="6">Expedition CK06-06</strain>
    </source>
</reference>
<accession>X1TFP7</accession>
<evidence type="ECO:0000256" key="2">
    <source>
        <dbReference type="ARBA" id="ARBA00009292"/>
    </source>
</evidence>
<comment type="cofactor">
    <cofactor evidence="1">
        <name>Ni(2+)</name>
        <dbReference type="ChEBI" id="CHEBI:49786"/>
    </cofactor>
</comment>
<dbReference type="EMBL" id="BARW01011967">
    <property type="protein sequence ID" value="GAI78864.1"/>
    <property type="molecule type" value="Genomic_DNA"/>
</dbReference>
<dbReference type="AlphaFoldDB" id="X1TFP7"/>
<keyword evidence="3" id="KW-0533">Nickel</keyword>
<feature type="non-terminal residue" evidence="6">
    <location>
        <position position="1"/>
    </location>
</feature>
<dbReference type="PANTHER" id="PTHR43600:SF2">
    <property type="entry name" value="F420-NON-REDUCING HYDROGENASE VHU SUBUNIT A"/>
    <property type="match status" value="1"/>
</dbReference>
<evidence type="ECO:0000256" key="5">
    <source>
        <dbReference type="ARBA" id="ARBA00023002"/>
    </source>
</evidence>
<evidence type="ECO:0008006" key="7">
    <source>
        <dbReference type="Google" id="ProtNLM"/>
    </source>
</evidence>
<dbReference type="InterPro" id="IPR018194">
    <property type="entry name" value="Ni-dep_hyd_lsu_Ni_BS"/>
</dbReference>
<evidence type="ECO:0000256" key="4">
    <source>
        <dbReference type="ARBA" id="ARBA00022723"/>
    </source>
</evidence>
<comment type="similarity">
    <text evidence="2">Belongs to the [NiFe]/[NiFeSe] hydrogenase large subunit family.</text>
</comment>
<name>X1TFP7_9ZZZZ</name>
<evidence type="ECO:0000313" key="6">
    <source>
        <dbReference type="EMBL" id="GAI78864.1"/>
    </source>
</evidence>
<dbReference type="PANTHER" id="PTHR43600">
    <property type="entry name" value="COENZYME F420 HYDROGENASE, SUBUNIT ALPHA"/>
    <property type="match status" value="1"/>
</dbReference>
<dbReference type="GO" id="GO:0016151">
    <property type="term" value="F:nickel cation binding"/>
    <property type="evidence" value="ECO:0007669"/>
    <property type="project" value="InterPro"/>
</dbReference>
<dbReference type="Gene3D" id="1.10.645.10">
    <property type="entry name" value="Cytochrome-c3 Hydrogenase, chain B"/>
    <property type="match status" value="1"/>
</dbReference>
<comment type="caution">
    <text evidence="6">The sequence shown here is derived from an EMBL/GenBank/DDBJ whole genome shotgun (WGS) entry which is preliminary data.</text>
</comment>
<dbReference type="PROSITE" id="PS00508">
    <property type="entry name" value="NI_HGENASE_L_2"/>
    <property type="match status" value="1"/>
</dbReference>
<gene>
    <name evidence="6" type="ORF">S12H4_22807</name>
</gene>
<sequence length="72" mass="7818">HNNAPINMSVKKAATDLIKDGKYDQGILNRVEMAIRAYDPCLSCATHNLDGSIAVKIDIVDASGKVVQTYKN</sequence>
<evidence type="ECO:0000256" key="3">
    <source>
        <dbReference type="ARBA" id="ARBA00022596"/>
    </source>
</evidence>
<organism evidence="6">
    <name type="scientific">marine sediment metagenome</name>
    <dbReference type="NCBI Taxonomy" id="412755"/>
    <lineage>
        <taxon>unclassified sequences</taxon>
        <taxon>metagenomes</taxon>
        <taxon>ecological metagenomes</taxon>
    </lineage>
</organism>
<keyword evidence="5" id="KW-0560">Oxidoreductase</keyword>